<comment type="similarity">
    <text evidence="2">Belongs to the glycosyltransferase 2 family.</text>
</comment>
<proteinExistence type="inferred from homology"/>
<evidence type="ECO:0000259" key="7">
    <source>
        <dbReference type="Pfam" id="PF19320"/>
    </source>
</evidence>
<dbReference type="Pfam" id="PF19320">
    <property type="entry name" value="GlfT2_domain3"/>
    <property type="match status" value="1"/>
</dbReference>
<feature type="region of interest" description="Disordered" evidence="5">
    <location>
        <begin position="1"/>
        <end position="20"/>
    </location>
</feature>
<comment type="caution">
    <text evidence="8">The sequence shown here is derived from an EMBL/GenBank/DDBJ whole genome shotgun (WGS) entry which is preliminary data.</text>
</comment>
<dbReference type="GO" id="GO:0016757">
    <property type="term" value="F:glycosyltransferase activity"/>
    <property type="evidence" value="ECO:0007669"/>
    <property type="project" value="UniProtKB-KW"/>
</dbReference>
<dbReference type="SUPFAM" id="SSF53448">
    <property type="entry name" value="Nucleotide-diphospho-sugar transferases"/>
    <property type="match status" value="1"/>
</dbReference>
<evidence type="ECO:0000313" key="8">
    <source>
        <dbReference type="EMBL" id="TVT25557.1"/>
    </source>
</evidence>
<organism evidence="8 9">
    <name type="scientific">Amycolatopsis acidiphila</name>
    <dbReference type="NCBI Taxonomy" id="715473"/>
    <lineage>
        <taxon>Bacteria</taxon>
        <taxon>Bacillati</taxon>
        <taxon>Actinomycetota</taxon>
        <taxon>Actinomycetes</taxon>
        <taxon>Pseudonocardiales</taxon>
        <taxon>Pseudonocardiaceae</taxon>
        <taxon>Amycolatopsis</taxon>
    </lineage>
</organism>
<feature type="domain" description="Galactofuranosyltransferase GlfT2 N-terminal" evidence="6">
    <location>
        <begin position="49"/>
        <end position="161"/>
    </location>
</feature>
<dbReference type="Proteomes" id="UP000318578">
    <property type="component" value="Unassembled WGS sequence"/>
</dbReference>
<dbReference type="Pfam" id="PF17994">
    <property type="entry name" value="Glft2_N"/>
    <property type="match status" value="1"/>
</dbReference>
<evidence type="ECO:0000256" key="4">
    <source>
        <dbReference type="ARBA" id="ARBA00022679"/>
    </source>
</evidence>
<evidence type="ECO:0000259" key="6">
    <source>
        <dbReference type="Pfam" id="PF17994"/>
    </source>
</evidence>
<gene>
    <name evidence="8" type="ORF">FNH06_01725</name>
</gene>
<dbReference type="AlphaFoldDB" id="A0A558AMR5"/>
<dbReference type="InterPro" id="IPR040492">
    <property type="entry name" value="GlfT2_N"/>
</dbReference>
<dbReference type="RefSeq" id="WP_144632574.1">
    <property type="nucleotide sequence ID" value="NZ_BNAX01000003.1"/>
</dbReference>
<protein>
    <submittedName>
        <fullName evidence="8">Glycosyltransferase family 2 protein</fullName>
    </submittedName>
</protein>
<dbReference type="Gene3D" id="3.90.550.60">
    <property type="match status" value="1"/>
</dbReference>
<keyword evidence="3" id="KW-0328">Glycosyltransferase</keyword>
<reference evidence="8 9" key="1">
    <citation type="submission" date="2019-07" db="EMBL/GenBank/DDBJ databases">
        <title>New species of Amycolatopsis and Streptomyces.</title>
        <authorList>
            <person name="Duangmal K."/>
            <person name="Teo W.F.A."/>
            <person name="Lipun K."/>
        </authorList>
    </citation>
    <scope>NUCLEOTIDE SEQUENCE [LARGE SCALE GENOMIC DNA]</scope>
    <source>
        <strain evidence="8 9">JCM 30562</strain>
    </source>
</reference>
<feature type="domain" description="Galactofuranosyltransferase-2 C-terminal" evidence="7">
    <location>
        <begin position="442"/>
        <end position="619"/>
    </location>
</feature>
<dbReference type="OrthoDB" id="3225550at2"/>
<dbReference type="Pfam" id="PF13641">
    <property type="entry name" value="Glyco_tranf_2_3"/>
    <property type="match status" value="1"/>
</dbReference>
<accession>A0A558AMR5</accession>
<dbReference type="EMBL" id="VJZA01000002">
    <property type="protein sequence ID" value="TVT25557.1"/>
    <property type="molecule type" value="Genomic_DNA"/>
</dbReference>
<evidence type="ECO:0000256" key="2">
    <source>
        <dbReference type="ARBA" id="ARBA00006739"/>
    </source>
</evidence>
<keyword evidence="4 8" id="KW-0808">Transferase</keyword>
<dbReference type="InterPro" id="IPR029044">
    <property type="entry name" value="Nucleotide-diphossugar_trans"/>
</dbReference>
<keyword evidence="9" id="KW-1185">Reference proteome</keyword>
<dbReference type="InterPro" id="IPR045699">
    <property type="entry name" value="GlfT2_C"/>
</dbReference>
<sequence>MTQNAVAEPENRSGSQGGEPGRLLAQRTFFAARSFPAPDAMYAAATLGAVVTERDRVTVEPHAYVTTNTYFGRFPASYWQRYTEVATCDVEAVVTGSGKLLISASDSKGDSRTAASTVVEGADHETVRLTAPIDRFVDGGALWLDIETGGERLVVEDVRWTVASAKAPRPVSVVICTHNRADYCIETLTELAEDPAVRDYVAAVHVTDQGTDTVESRERFAYVKELLGDKLRYVRQPNLGGAGGFTRGMYETLEAPGGEDAHVLLMDDDIKLESDTILRISALANSTTEPAVVGGQNLCELHPDQLFVDADIANLPKLRAGIDRTDSLSQRSMLEHNQDRRVDATHNAWWCCLIPAEVVRAIGYPLPIFFQWDDVEYGLRARGAGFFTVTLPGAGVWHQDLHWKGWDDWARYFHYRNGLITAALHHQLQPKDMFQFLLNEFMETLASMQYGLAATMIKAIEDFLDGPAGLADGGANVVQAIRMLRAEYPETHIVPAARAGVRADHMPIVRAGFEPSRPTLVMLKRLAMQYLDKPGGSAAVRAGDEHWWHVSLFRTAVVTDSSQTGVRVRRLDKKLMTRLGKQGLAVLWRLRQEGDQTVRRYHEAQPQLTSKENWERLFGGR</sequence>
<evidence type="ECO:0000256" key="5">
    <source>
        <dbReference type="SAM" id="MobiDB-lite"/>
    </source>
</evidence>
<evidence type="ECO:0000256" key="3">
    <source>
        <dbReference type="ARBA" id="ARBA00022676"/>
    </source>
</evidence>
<evidence type="ECO:0000313" key="9">
    <source>
        <dbReference type="Proteomes" id="UP000318578"/>
    </source>
</evidence>
<evidence type="ECO:0000256" key="1">
    <source>
        <dbReference type="ARBA" id="ARBA00004776"/>
    </source>
</evidence>
<comment type="pathway">
    <text evidence="1">Cell wall biogenesis; cell wall polysaccharide biosynthesis.</text>
</comment>
<dbReference type="PANTHER" id="PTHR43179:SF12">
    <property type="entry name" value="GALACTOFURANOSYLTRANSFERASE GLFT2"/>
    <property type="match status" value="1"/>
</dbReference>
<name>A0A558AMR5_9PSEU</name>
<dbReference type="PANTHER" id="PTHR43179">
    <property type="entry name" value="RHAMNOSYLTRANSFERASE WBBL"/>
    <property type="match status" value="1"/>
</dbReference>